<dbReference type="EMBL" id="BAABME010000451">
    <property type="protein sequence ID" value="GAA0142884.1"/>
    <property type="molecule type" value="Genomic_DNA"/>
</dbReference>
<feature type="compositionally biased region" description="Acidic residues" evidence="1">
    <location>
        <begin position="131"/>
        <end position="158"/>
    </location>
</feature>
<proteinExistence type="predicted"/>
<protein>
    <submittedName>
        <fullName evidence="2">Uncharacterized protein</fullName>
    </submittedName>
</protein>
<accession>A0AAV3NU33</accession>
<comment type="caution">
    <text evidence="2">The sequence shown here is derived from an EMBL/GenBank/DDBJ whole genome shotgun (WGS) entry which is preliminary data.</text>
</comment>
<feature type="compositionally biased region" description="Acidic residues" evidence="1">
    <location>
        <begin position="104"/>
        <end position="121"/>
    </location>
</feature>
<sequence length="158" mass="17919">MEGEVRTKYSPLDDETFRIAYAERKNCLAFDYTTVFVGLTENLKFIDVYFVNPGNTDLLLDMEDENRNIKISDWSSEFLKEVDEKAKLGAERASVGVVEFNLLEEEDTDSASDSDIGDVQETEAMNLAVEENMENDESDSDSEYDEESEEDDDGSDSE</sequence>
<gene>
    <name evidence="2" type="ORF">LIER_03685</name>
</gene>
<evidence type="ECO:0000313" key="2">
    <source>
        <dbReference type="EMBL" id="GAA0142884.1"/>
    </source>
</evidence>
<reference evidence="2 3" key="1">
    <citation type="submission" date="2024-01" db="EMBL/GenBank/DDBJ databases">
        <title>The complete chloroplast genome sequence of Lithospermum erythrorhizon: insights into the phylogenetic relationship among Boraginaceae species and the maternal lineages of purple gromwells.</title>
        <authorList>
            <person name="Okada T."/>
            <person name="Watanabe K."/>
        </authorList>
    </citation>
    <scope>NUCLEOTIDE SEQUENCE [LARGE SCALE GENOMIC DNA]</scope>
</reference>
<dbReference type="Proteomes" id="UP001454036">
    <property type="component" value="Unassembled WGS sequence"/>
</dbReference>
<organism evidence="2 3">
    <name type="scientific">Lithospermum erythrorhizon</name>
    <name type="common">Purple gromwell</name>
    <name type="synonym">Lithospermum officinale var. erythrorhizon</name>
    <dbReference type="NCBI Taxonomy" id="34254"/>
    <lineage>
        <taxon>Eukaryota</taxon>
        <taxon>Viridiplantae</taxon>
        <taxon>Streptophyta</taxon>
        <taxon>Embryophyta</taxon>
        <taxon>Tracheophyta</taxon>
        <taxon>Spermatophyta</taxon>
        <taxon>Magnoliopsida</taxon>
        <taxon>eudicotyledons</taxon>
        <taxon>Gunneridae</taxon>
        <taxon>Pentapetalae</taxon>
        <taxon>asterids</taxon>
        <taxon>lamiids</taxon>
        <taxon>Boraginales</taxon>
        <taxon>Boraginaceae</taxon>
        <taxon>Boraginoideae</taxon>
        <taxon>Lithospermeae</taxon>
        <taxon>Lithospermum</taxon>
    </lineage>
</organism>
<feature type="region of interest" description="Disordered" evidence="1">
    <location>
        <begin position="104"/>
        <end position="158"/>
    </location>
</feature>
<evidence type="ECO:0000313" key="3">
    <source>
        <dbReference type="Proteomes" id="UP001454036"/>
    </source>
</evidence>
<evidence type="ECO:0000256" key="1">
    <source>
        <dbReference type="SAM" id="MobiDB-lite"/>
    </source>
</evidence>
<name>A0AAV3NU33_LITER</name>
<keyword evidence="3" id="KW-1185">Reference proteome</keyword>
<dbReference type="AlphaFoldDB" id="A0AAV3NU33"/>